<sequence>MNVVPPTNEAPGSGDVTAASFGRQMKPWFVTFLILQTLLLVLRWRMGDAHGALLMLAVVAVGCLALTVGVRGGIDEVYGGYFGLMALVSGLLDLNLAIESLVWGDWRHLHHAQAKIKLASFAKPLLYLVCALVQLLAAFIAYLLYKDAELDGDYDVTEPVFATPDDARIYNAVLSHSERQTSMQARGPGGIPPLKPFAGAAHKLP</sequence>
<feature type="transmembrane region" description="Helical" evidence="1">
    <location>
        <begin position="80"/>
        <end position="104"/>
    </location>
</feature>
<keyword evidence="1" id="KW-1133">Transmembrane helix</keyword>
<evidence type="ECO:0000313" key="2">
    <source>
        <dbReference type="EMBL" id="CAD8363085.1"/>
    </source>
</evidence>
<feature type="transmembrane region" description="Helical" evidence="1">
    <location>
        <begin position="53"/>
        <end position="74"/>
    </location>
</feature>
<keyword evidence="1" id="KW-0812">Transmembrane</keyword>
<accession>A0A7S0FIT7</accession>
<keyword evidence="1" id="KW-0472">Membrane</keyword>
<gene>
    <name evidence="2" type="ORF">PBAH0796_LOCUS16204</name>
</gene>
<evidence type="ECO:0008006" key="3">
    <source>
        <dbReference type="Google" id="ProtNLM"/>
    </source>
</evidence>
<proteinExistence type="predicted"/>
<feature type="transmembrane region" description="Helical" evidence="1">
    <location>
        <begin position="125"/>
        <end position="145"/>
    </location>
</feature>
<feature type="transmembrane region" description="Helical" evidence="1">
    <location>
        <begin position="28"/>
        <end position="46"/>
    </location>
</feature>
<name>A0A7S0FIT7_9DINO</name>
<evidence type="ECO:0000256" key="1">
    <source>
        <dbReference type="SAM" id="Phobius"/>
    </source>
</evidence>
<dbReference type="AlphaFoldDB" id="A0A7S0FIT7"/>
<dbReference type="EMBL" id="HBEG01026675">
    <property type="protein sequence ID" value="CAD8363085.1"/>
    <property type="molecule type" value="Transcribed_RNA"/>
</dbReference>
<reference evidence="2" key="1">
    <citation type="submission" date="2021-01" db="EMBL/GenBank/DDBJ databases">
        <authorList>
            <person name="Corre E."/>
            <person name="Pelletier E."/>
            <person name="Niang G."/>
            <person name="Scheremetjew M."/>
            <person name="Finn R."/>
            <person name="Kale V."/>
            <person name="Holt S."/>
            <person name="Cochrane G."/>
            <person name="Meng A."/>
            <person name="Brown T."/>
            <person name="Cohen L."/>
        </authorList>
    </citation>
    <scope>NUCLEOTIDE SEQUENCE</scope>
    <source>
        <strain evidence="2">Pbaha01</strain>
    </source>
</reference>
<organism evidence="2">
    <name type="scientific">Pyrodinium bahamense</name>
    <dbReference type="NCBI Taxonomy" id="73915"/>
    <lineage>
        <taxon>Eukaryota</taxon>
        <taxon>Sar</taxon>
        <taxon>Alveolata</taxon>
        <taxon>Dinophyceae</taxon>
        <taxon>Gonyaulacales</taxon>
        <taxon>Pyrocystaceae</taxon>
        <taxon>Pyrodinium</taxon>
    </lineage>
</organism>
<protein>
    <recommendedName>
        <fullName evidence="3">Transmembrane protein</fullName>
    </recommendedName>
</protein>